<keyword evidence="2" id="KW-0456">Lyase</keyword>
<keyword evidence="1" id="KW-0479">Metal-binding</keyword>
<dbReference type="InterPro" id="IPR050963">
    <property type="entry name" value="Sirohydro_Cobaltochel/CbiX"/>
</dbReference>
<evidence type="ECO:0000313" key="4">
    <source>
        <dbReference type="Proteomes" id="UP001528040"/>
    </source>
</evidence>
<protein>
    <submittedName>
        <fullName evidence="3">Cobalamin biosynthesis protein CbiX</fullName>
    </submittedName>
</protein>
<dbReference type="PANTHER" id="PTHR33542:SF3">
    <property type="entry name" value="SIROHYDROCHLORIN FERROCHELATASE, CHLOROPLASTIC"/>
    <property type="match status" value="1"/>
</dbReference>
<dbReference type="Proteomes" id="UP001528040">
    <property type="component" value="Unassembled WGS sequence"/>
</dbReference>
<dbReference type="RefSeq" id="WP_271052377.1">
    <property type="nucleotide sequence ID" value="NZ_JAQIIO010000001.1"/>
</dbReference>
<dbReference type="CDD" id="cd03416">
    <property type="entry name" value="CbiX_SirB_N"/>
    <property type="match status" value="1"/>
</dbReference>
<evidence type="ECO:0000256" key="2">
    <source>
        <dbReference type="ARBA" id="ARBA00023239"/>
    </source>
</evidence>
<dbReference type="Pfam" id="PF01903">
    <property type="entry name" value="CbiX"/>
    <property type="match status" value="1"/>
</dbReference>
<reference evidence="3 4" key="1">
    <citation type="submission" date="2023-01" db="EMBL/GenBank/DDBJ databases">
        <authorList>
            <person name="Yoon J.-W."/>
        </authorList>
    </citation>
    <scope>NUCLEOTIDE SEQUENCE [LARGE SCALE GENOMIC DNA]</scope>
    <source>
        <strain evidence="3 4">KMU-50</strain>
    </source>
</reference>
<name>A0ABT4VX50_9RHOB</name>
<dbReference type="Gene3D" id="3.40.50.1400">
    <property type="match status" value="2"/>
</dbReference>
<evidence type="ECO:0000313" key="3">
    <source>
        <dbReference type="EMBL" id="MDA5092812.1"/>
    </source>
</evidence>
<dbReference type="EMBL" id="JAQIIO010000001">
    <property type="protein sequence ID" value="MDA5092812.1"/>
    <property type="molecule type" value="Genomic_DNA"/>
</dbReference>
<dbReference type="SUPFAM" id="SSF53800">
    <property type="entry name" value="Chelatase"/>
    <property type="match status" value="1"/>
</dbReference>
<proteinExistence type="predicted"/>
<dbReference type="PANTHER" id="PTHR33542">
    <property type="entry name" value="SIROHYDROCHLORIN FERROCHELATASE, CHLOROPLASTIC"/>
    <property type="match status" value="1"/>
</dbReference>
<evidence type="ECO:0000256" key="1">
    <source>
        <dbReference type="ARBA" id="ARBA00022723"/>
    </source>
</evidence>
<keyword evidence="4" id="KW-1185">Reference proteome</keyword>
<gene>
    <name evidence="3" type="ORF">O2N63_01780</name>
</gene>
<sequence>MSGTKSPSQKAPATDQELALVEALIVSHGQPSDPQPAEDALAEYTAQIQAAIPDHTIASATLAAPDKLEEQLARMEDGGVIYPLFMADGWFVRTALINRISDAALNILVSIMPPYGLAPQLPKVAANAVQTEMQKQGCSKLLIAAHGSAYGDAPAASARLFMERLQKEMPEATMDLGFLEQEPSIGDKARALGEGTICLPFFAMMGDHVRLDIPAALKMGEFKGPVLPSISHLEGADQIAITALSQALAKRKSTGAA</sequence>
<dbReference type="InterPro" id="IPR002762">
    <property type="entry name" value="CbiX-like"/>
</dbReference>
<comment type="caution">
    <text evidence="3">The sequence shown here is derived from an EMBL/GenBank/DDBJ whole genome shotgun (WGS) entry which is preliminary data.</text>
</comment>
<organism evidence="3 4">
    <name type="scientific">Aliiroseovarius salicola</name>
    <dbReference type="NCBI Taxonomy" id="3009082"/>
    <lineage>
        <taxon>Bacteria</taxon>
        <taxon>Pseudomonadati</taxon>
        <taxon>Pseudomonadota</taxon>
        <taxon>Alphaproteobacteria</taxon>
        <taxon>Rhodobacterales</taxon>
        <taxon>Paracoccaceae</taxon>
        <taxon>Aliiroseovarius</taxon>
    </lineage>
</organism>
<accession>A0ABT4VX50</accession>